<accession>A0A8S1B3X6</accession>
<evidence type="ECO:0000313" key="4">
    <source>
        <dbReference type="Proteomes" id="UP000494256"/>
    </source>
</evidence>
<dbReference type="EMBL" id="CADEBC010000522">
    <property type="protein sequence ID" value="CAB3244551.1"/>
    <property type="molecule type" value="Genomic_DNA"/>
</dbReference>
<evidence type="ECO:0000313" key="2">
    <source>
        <dbReference type="EMBL" id="CAB3253632.1"/>
    </source>
</evidence>
<name>A0A8S1B3X6_ARCPL</name>
<evidence type="ECO:0000313" key="3">
    <source>
        <dbReference type="Proteomes" id="UP000494106"/>
    </source>
</evidence>
<dbReference type="PANTHER" id="PTHR15002:SF0">
    <property type="entry name" value="RIBOSOMAL BIOGENESIS PROTEIN LAS1L"/>
    <property type="match status" value="1"/>
</dbReference>
<proteinExistence type="predicted"/>
<dbReference type="OrthoDB" id="10263222at2759"/>
<dbReference type="GO" id="GO:0000470">
    <property type="term" value="P:maturation of LSU-rRNA"/>
    <property type="evidence" value="ECO:0007669"/>
    <property type="project" value="TreeGrafter"/>
</dbReference>
<dbReference type="GO" id="GO:0090730">
    <property type="term" value="C:Las1 complex"/>
    <property type="evidence" value="ECO:0007669"/>
    <property type="project" value="InterPro"/>
</dbReference>
<dbReference type="GO" id="GO:0000460">
    <property type="term" value="P:maturation of 5.8S rRNA"/>
    <property type="evidence" value="ECO:0007669"/>
    <property type="project" value="TreeGrafter"/>
</dbReference>
<dbReference type="GO" id="GO:0004519">
    <property type="term" value="F:endonuclease activity"/>
    <property type="evidence" value="ECO:0007669"/>
    <property type="project" value="InterPro"/>
</dbReference>
<evidence type="ECO:0008006" key="5">
    <source>
        <dbReference type="Google" id="ProtNLM"/>
    </source>
</evidence>
<dbReference type="EMBL" id="CADEBD010000393">
    <property type="protein sequence ID" value="CAB3253632.1"/>
    <property type="molecule type" value="Genomic_DNA"/>
</dbReference>
<dbReference type="GO" id="GO:0030687">
    <property type="term" value="C:preribosome, large subunit precursor"/>
    <property type="evidence" value="ECO:0007669"/>
    <property type="project" value="TreeGrafter"/>
</dbReference>
<dbReference type="Pfam" id="PF04031">
    <property type="entry name" value="Las1"/>
    <property type="match status" value="1"/>
</dbReference>
<protein>
    <recommendedName>
        <fullName evidence="5">Las1-like protein</fullName>
    </recommendedName>
</protein>
<dbReference type="Proteomes" id="UP000494106">
    <property type="component" value="Unassembled WGS sequence"/>
</dbReference>
<keyword evidence="3" id="KW-1185">Reference proteome</keyword>
<dbReference type="PANTHER" id="PTHR15002">
    <property type="entry name" value="RIBOSOMAL BIOGENESIS PROTEIN LAS1L"/>
    <property type="match status" value="1"/>
</dbReference>
<comment type="caution">
    <text evidence="2">The sequence shown here is derived from an EMBL/GenBank/DDBJ whole genome shotgun (WGS) entry which is preliminary data.</text>
</comment>
<sequence>MSEFCRVVPWYNSDEWQKVYEELSDSSSNKENALNILLVWKARCPSLPSGIESTLSLLQVHVEDIQHNENVNNDQLLRLAYSSAIMRFVNHMLDTETIKGSSLYQAAKNLGVPDWIVDLRHDTAHSNNLPLITLLREACTISLQWLQHNYWDKYKPNITDCVSSKKEVASEDVNKISMLINLYASLSICAHPNCKIKNLSEIPNTEMSESIANDTEDLFGDRVDLTNVKTMSIMSLINILNLESKNLLKIPDVSTHVNEAVLGEDSLFMSRELLYFFSANDFKHKNRLNNSYMQCFEVLLKFLHKNDLLLKFILDLVKITQNCEQHFKARLAALWLSEILLALKRCNEFSLKIKKMSVDDKQSRNKKDLTKLYHHWFPSPKKNNLMLDLQKAVPRELQDINYIQPIIAAYNPFLVYFIRNLLNLIDPSIPNSVAERVYKLAEVISTPEKFPSPANVIYTEDDLKSVNEDLVNSEEITEDIQLTEKCVPKSVRDSQVINGIWRLASKNHNWSSCPIGQLPWQQKHYNHEALNS</sequence>
<reference evidence="3 4" key="1">
    <citation type="submission" date="2020-04" db="EMBL/GenBank/DDBJ databases">
        <authorList>
            <person name="Wallbank WR R."/>
            <person name="Pardo Diaz C."/>
            <person name="Kozak K."/>
            <person name="Martin S."/>
            <person name="Jiggins C."/>
            <person name="Moest M."/>
            <person name="Warren A I."/>
            <person name="Byers J.R.P. K."/>
            <person name="Montejo-Kovacevich G."/>
            <person name="Yen C E."/>
        </authorList>
    </citation>
    <scope>NUCLEOTIDE SEQUENCE [LARGE SCALE GENOMIC DNA]</scope>
</reference>
<evidence type="ECO:0000313" key="1">
    <source>
        <dbReference type="EMBL" id="CAB3244551.1"/>
    </source>
</evidence>
<dbReference type="Proteomes" id="UP000494256">
    <property type="component" value="Unassembled WGS sequence"/>
</dbReference>
<organism evidence="2 4">
    <name type="scientific">Arctia plantaginis</name>
    <name type="common">Wood tiger moth</name>
    <name type="synonym">Phalaena plantaginis</name>
    <dbReference type="NCBI Taxonomy" id="874455"/>
    <lineage>
        <taxon>Eukaryota</taxon>
        <taxon>Metazoa</taxon>
        <taxon>Ecdysozoa</taxon>
        <taxon>Arthropoda</taxon>
        <taxon>Hexapoda</taxon>
        <taxon>Insecta</taxon>
        <taxon>Pterygota</taxon>
        <taxon>Neoptera</taxon>
        <taxon>Endopterygota</taxon>
        <taxon>Lepidoptera</taxon>
        <taxon>Glossata</taxon>
        <taxon>Ditrysia</taxon>
        <taxon>Noctuoidea</taxon>
        <taxon>Erebidae</taxon>
        <taxon>Arctiinae</taxon>
        <taxon>Arctia</taxon>
    </lineage>
</organism>
<dbReference type="AlphaFoldDB" id="A0A8S1B3X6"/>
<dbReference type="InterPro" id="IPR007174">
    <property type="entry name" value="Las1"/>
</dbReference>
<gene>
    <name evidence="2" type="ORF">APLA_LOCUS14365</name>
    <name evidence="1" type="ORF">APLA_LOCUS9980</name>
</gene>